<dbReference type="Proteomes" id="UP001164286">
    <property type="component" value="Unassembled WGS sequence"/>
</dbReference>
<reference evidence="1" key="1">
    <citation type="journal article" date="2022" name="G3 (Bethesda)">
        <title>High quality genome of the basidiomycete yeast Dioszegia hungarica PDD-24b-2 isolated from cloud water.</title>
        <authorList>
            <person name="Jarrige D."/>
            <person name="Haridas S."/>
            <person name="Bleykasten-Grosshans C."/>
            <person name="Joly M."/>
            <person name="Nadalig T."/>
            <person name="Sancelme M."/>
            <person name="Vuilleumier S."/>
            <person name="Grigoriev I.V."/>
            <person name="Amato P."/>
            <person name="Bringel F."/>
        </authorList>
    </citation>
    <scope>NUCLEOTIDE SEQUENCE</scope>
    <source>
        <strain evidence="1">PDD-24b-2</strain>
    </source>
</reference>
<dbReference type="RefSeq" id="XP_052944974.1">
    <property type="nucleotide sequence ID" value="XM_053092655.1"/>
</dbReference>
<evidence type="ECO:0000313" key="1">
    <source>
        <dbReference type="EMBL" id="KAI9635197.1"/>
    </source>
</evidence>
<comment type="caution">
    <text evidence="1">The sequence shown here is derived from an EMBL/GenBank/DDBJ whole genome shotgun (WGS) entry which is preliminary data.</text>
</comment>
<keyword evidence="2" id="KW-1185">Reference proteome</keyword>
<sequence>MTIDLAPAVPITAPSFSKATVDHIAKLKREADFYQSAWEEVLPFIKAMGKQLVNSWGFERIPDASAGDTYLHLVLSSHTTNSSSTSSSIHLELPASIHSFLTRQPFPPTHSDTVIRADQPVHIGPEAIGIPPLLDIVNMLQCFLPGIIDVPTGTGACGVGQEDREGEGRNLPEVKWLLEKELILREAFGCTYFRYMIDAAREQ</sequence>
<dbReference type="EMBL" id="JAKWFO010000005">
    <property type="protein sequence ID" value="KAI9635197.1"/>
    <property type="molecule type" value="Genomic_DNA"/>
</dbReference>
<name>A0AA38H797_9TREE</name>
<proteinExistence type="predicted"/>
<dbReference type="AlphaFoldDB" id="A0AA38H797"/>
<gene>
    <name evidence="1" type="ORF">MKK02DRAFT_43877</name>
</gene>
<organism evidence="1 2">
    <name type="scientific">Dioszegia hungarica</name>
    <dbReference type="NCBI Taxonomy" id="4972"/>
    <lineage>
        <taxon>Eukaryota</taxon>
        <taxon>Fungi</taxon>
        <taxon>Dikarya</taxon>
        <taxon>Basidiomycota</taxon>
        <taxon>Agaricomycotina</taxon>
        <taxon>Tremellomycetes</taxon>
        <taxon>Tremellales</taxon>
        <taxon>Bulleribasidiaceae</taxon>
        <taxon>Dioszegia</taxon>
    </lineage>
</organism>
<protein>
    <submittedName>
        <fullName evidence="1">Uncharacterized protein</fullName>
    </submittedName>
</protein>
<accession>A0AA38H797</accession>
<dbReference type="GeneID" id="77731860"/>
<evidence type="ECO:0000313" key="2">
    <source>
        <dbReference type="Proteomes" id="UP001164286"/>
    </source>
</evidence>